<comment type="caution">
    <text evidence="5">The sequence shown here is derived from an EMBL/GenBank/DDBJ whole genome shotgun (WGS) entry which is preliminary data.</text>
</comment>
<dbReference type="GO" id="GO:0006139">
    <property type="term" value="P:nucleobase-containing compound metabolic process"/>
    <property type="evidence" value="ECO:0007669"/>
    <property type="project" value="InterPro"/>
</dbReference>
<evidence type="ECO:0000256" key="3">
    <source>
        <dbReference type="SAM" id="MobiDB-lite"/>
    </source>
</evidence>
<dbReference type="SMART" id="SM00474">
    <property type="entry name" value="35EXOc"/>
    <property type="match status" value="1"/>
</dbReference>
<organism evidence="5 6">
    <name type="scientific">Diacronema lutheri</name>
    <name type="common">Unicellular marine alga</name>
    <name type="synonym">Monochrysis lutheri</name>
    <dbReference type="NCBI Taxonomy" id="2081491"/>
    <lineage>
        <taxon>Eukaryota</taxon>
        <taxon>Haptista</taxon>
        <taxon>Haptophyta</taxon>
        <taxon>Pavlovophyceae</taxon>
        <taxon>Pavlovales</taxon>
        <taxon>Pavlovaceae</taxon>
        <taxon>Diacronema</taxon>
    </lineage>
</organism>
<feature type="domain" description="3'-5' exonuclease" evidence="4">
    <location>
        <begin position="59"/>
        <end position="235"/>
    </location>
</feature>
<evidence type="ECO:0000259" key="4">
    <source>
        <dbReference type="SMART" id="SM00474"/>
    </source>
</evidence>
<dbReference type="EMBL" id="JAGTXO010000033">
    <property type="protein sequence ID" value="KAG8460327.1"/>
    <property type="molecule type" value="Genomic_DNA"/>
</dbReference>
<dbReference type="InterPro" id="IPR051132">
    <property type="entry name" value="3-5_Exonuclease_domain"/>
</dbReference>
<dbReference type="OrthoDB" id="2250022at2759"/>
<dbReference type="InterPro" id="IPR002562">
    <property type="entry name" value="3'-5'_exonuclease_dom"/>
</dbReference>
<sequence>MMASCGAYRRCSVWCVSAVGASFLAAALYVRARRRARGIARPWLYVRGRPVWVISRASEPATADAALCAALCRLRAAAPVGLDAEWRPGSRSGVAVLQLASNAEVLVLHLAALRLSSHAHGALAAFLADGGVCKLGVGAATDGPRLRALGLPVGAHIDVVDDLAPQLALAPADAPRVGERSLASLSRRWLSVELDKAMQTSDWGARALSDAQLAYAALDALVSLEVAVAMHAAARARRAATLPFAAACAAVADAMVRAPASARDERGGGSGGAGGGTARCTKMAGGGHKVAPRQSGLYENCLILAPDGLRLSVCSAKKVRWYVQRGLADRVPHPDDDDDGGGGDGDVDARVAPADDRGARSAGAREPRVAIRLRFEPGGRGHADDRFYLEAKQNRCCVCAHADSFVRHAVVPHAYRQHFPARMKSHLSHDLVLLCTRCHARASQLTCEKVAAVARELGVPLEHEAAEKKLVHDAAALGARRSARALRDADGGGGADGGRRLERSKRARGKLPGKKRAELTAVLARFYGLRAPADVTSEHVDAACALDGTGINPRWVPHGRLVVERLGGEDGIAEFVRMWRRHFVETMHPRHLSPYWSVDARVVNSTAAVFGNARFTECAAAAFESQPRDSA</sequence>
<dbReference type="GO" id="GO:0008408">
    <property type="term" value="F:3'-5' exonuclease activity"/>
    <property type="evidence" value="ECO:0007669"/>
    <property type="project" value="InterPro"/>
</dbReference>
<evidence type="ECO:0000256" key="1">
    <source>
        <dbReference type="ARBA" id="ARBA00022722"/>
    </source>
</evidence>
<proteinExistence type="predicted"/>
<feature type="compositionally biased region" description="Basic and acidic residues" evidence="3">
    <location>
        <begin position="347"/>
        <end position="365"/>
    </location>
</feature>
<dbReference type="GO" id="GO:0005737">
    <property type="term" value="C:cytoplasm"/>
    <property type="evidence" value="ECO:0007669"/>
    <property type="project" value="TreeGrafter"/>
</dbReference>
<evidence type="ECO:0000256" key="2">
    <source>
        <dbReference type="ARBA" id="ARBA00022801"/>
    </source>
</evidence>
<dbReference type="PANTHER" id="PTHR13620:SF104">
    <property type="entry name" value="EXONUCLEASE 3'-5' DOMAIN-CONTAINING PROTEIN 2"/>
    <property type="match status" value="1"/>
</dbReference>
<dbReference type="Pfam" id="PF01612">
    <property type="entry name" value="DNA_pol_A_exo1"/>
    <property type="match status" value="1"/>
</dbReference>
<feature type="compositionally biased region" description="Basic residues" evidence="3">
    <location>
        <begin position="502"/>
        <end position="512"/>
    </location>
</feature>
<keyword evidence="2" id="KW-0378">Hydrolase</keyword>
<dbReference type="InterPro" id="IPR036397">
    <property type="entry name" value="RNaseH_sf"/>
</dbReference>
<dbReference type="PANTHER" id="PTHR13620">
    <property type="entry name" value="3-5 EXONUCLEASE"/>
    <property type="match status" value="1"/>
</dbReference>
<dbReference type="OMA" id="CAHGERV"/>
<reference evidence="5" key="1">
    <citation type="submission" date="2021-05" db="EMBL/GenBank/DDBJ databases">
        <title>The genome of the haptophyte Pavlova lutheri (Diacronema luteri, Pavlovales) - a model for lipid biosynthesis in eukaryotic algae.</title>
        <authorList>
            <person name="Hulatt C.J."/>
            <person name="Posewitz M.C."/>
        </authorList>
    </citation>
    <scope>NUCLEOTIDE SEQUENCE</scope>
    <source>
        <strain evidence="5">NIVA-4/92</strain>
    </source>
</reference>
<dbReference type="Proteomes" id="UP000751190">
    <property type="component" value="Unassembled WGS sequence"/>
</dbReference>
<dbReference type="AlphaFoldDB" id="A0A8J6C305"/>
<dbReference type="SUPFAM" id="SSF53098">
    <property type="entry name" value="Ribonuclease H-like"/>
    <property type="match status" value="1"/>
</dbReference>
<dbReference type="InterPro" id="IPR012337">
    <property type="entry name" value="RNaseH-like_sf"/>
</dbReference>
<keyword evidence="6" id="KW-1185">Reference proteome</keyword>
<feature type="region of interest" description="Disordered" evidence="3">
    <location>
        <begin position="329"/>
        <end position="365"/>
    </location>
</feature>
<gene>
    <name evidence="5" type="ORF">KFE25_011818</name>
</gene>
<name>A0A8J6C305_DIALT</name>
<dbReference type="Gene3D" id="3.30.420.10">
    <property type="entry name" value="Ribonuclease H-like superfamily/Ribonuclease H"/>
    <property type="match status" value="1"/>
</dbReference>
<dbReference type="GO" id="GO:0005634">
    <property type="term" value="C:nucleus"/>
    <property type="evidence" value="ECO:0007669"/>
    <property type="project" value="TreeGrafter"/>
</dbReference>
<evidence type="ECO:0000313" key="5">
    <source>
        <dbReference type="EMBL" id="KAG8460327.1"/>
    </source>
</evidence>
<keyword evidence="1" id="KW-0540">Nuclease</keyword>
<dbReference type="GO" id="GO:0003676">
    <property type="term" value="F:nucleic acid binding"/>
    <property type="evidence" value="ECO:0007669"/>
    <property type="project" value="InterPro"/>
</dbReference>
<feature type="region of interest" description="Disordered" evidence="3">
    <location>
        <begin position="487"/>
        <end position="512"/>
    </location>
</feature>
<evidence type="ECO:0000313" key="6">
    <source>
        <dbReference type="Proteomes" id="UP000751190"/>
    </source>
</evidence>
<protein>
    <recommendedName>
        <fullName evidence="4">3'-5' exonuclease domain-containing protein</fullName>
    </recommendedName>
</protein>
<accession>A0A8J6C305</accession>